<evidence type="ECO:0000256" key="1">
    <source>
        <dbReference type="SAM" id="Phobius"/>
    </source>
</evidence>
<feature type="transmembrane region" description="Helical" evidence="1">
    <location>
        <begin position="95"/>
        <end position="118"/>
    </location>
</feature>
<dbReference type="Proteomes" id="UP000807306">
    <property type="component" value="Unassembled WGS sequence"/>
</dbReference>
<dbReference type="EMBL" id="MU157954">
    <property type="protein sequence ID" value="KAF9522254.1"/>
    <property type="molecule type" value="Genomic_DNA"/>
</dbReference>
<accession>A0A9P6E475</accession>
<evidence type="ECO:0000313" key="2">
    <source>
        <dbReference type="EMBL" id="KAF9522254.1"/>
    </source>
</evidence>
<dbReference type="PANTHER" id="PTHR40465:SF1">
    <property type="entry name" value="DUF6534 DOMAIN-CONTAINING PROTEIN"/>
    <property type="match status" value="1"/>
</dbReference>
<proteinExistence type="predicted"/>
<feature type="transmembrane region" description="Helical" evidence="1">
    <location>
        <begin position="55"/>
        <end position="75"/>
    </location>
</feature>
<dbReference type="OrthoDB" id="3053835at2759"/>
<dbReference type="PANTHER" id="PTHR40465">
    <property type="entry name" value="CHROMOSOME 1, WHOLE GENOME SHOTGUN SEQUENCE"/>
    <property type="match status" value="1"/>
</dbReference>
<gene>
    <name evidence="2" type="ORF">CPB83DRAFT_134639</name>
</gene>
<comment type="caution">
    <text evidence="2">The sequence shown here is derived from an EMBL/GenBank/DDBJ whole genome shotgun (WGS) entry which is preliminary data.</text>
</comment>
<name>A0A9P6E475_9AGAR</name>
<feature type="transmembrane region" description="Helical" evidence="1">
    <location>
        <begin position="20"/>
        <end position="43"/>
    </location>
</feature>
<sequence length="201" mass="22338">MDPASYPPVPPDVARIAGPLIIGYLFNWGLFGVLCMQVFLYYLCVSKDPLPIQAIVYSLCIFQAAQTFLLTQSAFNTFASGFGNVNLIHDMHHLWFSIPIMTSAITLFVQIFFAYRIFTISRRKLIPAVIALLAAVQLGGGFATGIFAKRTESFTRFMGRTENITAGIWHGAGALGDIFICSSMLYYVRFYPSPQNSLHNS</sequence>
<evidence type="ECO:0000313" key="3">
    <source>
        <dbReference type="Proteomes" id="UP000807306"/>
    </source>
</evidence>
<feature type="transmembrane region" description="Helical" evidence="1">
    <location>
        <begin position="168"/>
        <end position="188"/>
    </location>
</feature>
<dbReference type="AlphaFoldDB" id="A0A9P6E475"/>
<reference evidence="2" key="1">
    <citation type="submission" date="2020-11" db="EMBL/GenBank/DDBJ databases">
        <authorList>
            <consortium name="DOE Joint Genome Institute"/>
            <person name="Ahrendt S."/>
            <person name="Riley R."/>
            <person name="Andreopoulos W."/>
            <person name="Labutti K."/>
            <person name="Pangilinan J."/>
            <person name="Ruiz-Duenas F.J."/>
            <person name="Barrasa J.M."/>
            <person name="Sanchez-Garcia M."/>
            <person name="Camarero S."/>
            <person name="Miyauchi S."/>
            <person name="Serrano A."/>
            <person name="Linde D."/>
            <person name="Babiker R."/>
            <person name="Drula E."/>
            <person name="Ayuso-Fernandez I."/>
            <person name="Pacheco R."/>
            <person name="Padilla G."/>
            <person name="Ferreira P."/>
            <person name="Barriuso J."/>
            <person name="Kellner H."/>
            <person name="Castanera R."/>
            <person name="Alfaro M."/>
            <person name="Ramirez L."/>
            <person name="Pisabarro A.G."/>
            <person name="Kuo A."/>
            <person name="Tritt A."/>
            <person name="Lipzen A."/>
            <person name="He G."/>
            <person name="Yan M."/>
            <person name="Ng V."/>
            <person name="Cullen D."/>
            <person name="Martin F."/>
            <person name="Rosso M.-N."/>
            <person name="Henrissat B."/>
            <person name="Hibbett D."/>
            <person name="Martinez A.T."/>
            <person name="Grigoriev I.V."/>
        </authorList>
    </citation>
    <scope>NUCLEOTIDE SEQUENCE</scope>
    <source>
        <strain evidence="2">CBS 506.95</strain>
    </source>
</reference>
<keyword evidence="3" id="KW-1185">Reference proteome</keyword>
<organism evidence="2 3">
    <name type="scientific">Crepidotus variabilis</name>
    <dbReference type="NCBI Taxonomy" id="179855"/>
    <lineage>
        <taxon>Eukaryota</taxon>
        <taxon>Fungi</taxon>
        <taxon>Dikarya</taxon>
        <taxon>Basidiomycota</taxon>
        <taxon>Agaricomycotina</taxon>
        <taxon>Agaricomycetes</taxon>
        <taxon>Agaricomycetidae</taxon>
        <taxon>Agaricales</taxon>
        <taxon>Agaricineae</taxon>
        <taxon>Crepidotaceae</taxon>
        <taxon>Crepidotus</taxon>
    </lineage>
</organism>
<keyword evidence="1" id="KW-0472">Membrane</keyword>
<feature type="transmembrane region" description="Helical" evidence="1">
    <location>
        <begin position="125"/>
        <end position="148"/>
    </location>
</feature>
<keyword evidence="1" id="KW-0812">Transmembrane</keyword>
<protein>
    <submittedName>
        <fullName evidence="2">Uncharacterized protein</fullName>
    </submittedName>
</protein>
<keyword evidence="1" id="KW-1133">Transmembrane helix</keyword>